<name>D4H2S7_DENA2</name>
<dbReference type="HOGENOM" id="CLU_454719_0_0_0"/>
<evidence type="ECO:0000256" key="1">
    <source>
        <dbReference type="ARBA" id="ARBA00004651"/>
    </source>
</evidence>
<dbReference type="Gene3D" id="2.30.30.60">
    <property type="match status" value="1"/>
</dbReference>
<feature type="transmembrane region" description="Helical" evidence="7">
    <location>
        <begin position="69"/>
        <end position="87"/>
    </location>
</feature>
<feature type="transmembrane region" description="Helical" evidence="7">
    <location>
        <begin position="205"/>
        <end position="225"/>
    </location>
</feature>
<sequence length="600" mass="68337">MMQVTMNLYLLLDNIIQLSVKILRELADYVQADPVSVFLTLGAAFAGYVILNIYKYVASKRTVSLKLDILIYILSPFIYILFTYYAVQSDETNPLFLALNYLGIFWISGALMRVPSKYYGIKVRLYYIPSILLIAVALVLSAYIDMAAIYSDVTEKGLKGVLVFARGLSKILMMIGIFIYLRAILPRSVKMLESYYPKITAFATLSRLVMTAYTVVALLWVLNMIVLDFRAVMSFALLGMMLALLSYILYKVRQNLDRIYKRALYTELEWMQIQKSLGRFMLLTFAYIYYSLVYNALNMSDVLAKLKKIYFFETKLFSLSVLSLISAVFIFMYLKSLLFLLTKYLRVIFSDRSLSDDTDSLEIIVYNMGLLLVIMSAMLQLGITWQIVVPAAGALGIGIGFGLQAVINNYICGFILLFSKKVRIGDFVELPGSAGSAVGVQSGSVFGRVVSIDMFATTVQTYDNIEIMVPNSIFISETIINYTRSDKFIRVRVPVGIAYSSDIDLAQKLMREAIEDCEHVVKHKGQDVWFMGYGESSLDFMVLFWLNMSEGFQITAVKNVFLTSLWHKFKEHDIEIPFPQSDVWFRNELHMADKTVKEND</sequence>
<dbReference type="EMBL" id="CP001968">
    <property type="protein sequence ID" value="ADD67138.1"/>
    <property type="molecule type" value="Genomic_DNA"/>
</dbReference>
<dbReference type="InterPro" id="IPR049278">
    <property type="entry name" value="MS_channel_C"/>
</dbReference>
<dbReference type="GO" id="GO:0005886">
    <property type="term" value="C:plasma membrane"/>
    <property type="evidence" value="ECO:0007669"/>
    <property type="project" value="UniProtKB-SubCell"/>
</dbReference>
<evidence type="ECO:0000259" key="8">
    <source>
        <dbReference type="Pfam" id="PF00924"/>
    </source>
</evidence>
<dbReference type="GO" id="GO:0008381">
    <property type="term" value="F:mechanosensitive monoatomic ion channel activity"/>
    <property type="evidence" value="ECO:0007669"/>
    <property type="project" value="UniProtKB-ARBA"/>
</dbReference>
<dbReference type="AlphaFoldDB" id="D4H2S7"/>
<feature type="transmembrane region" description="Helical" evidence="7">
    <location>
        <begin position="280"/>
        <end position="297"/>
    </location>
</feature>
<evidence type="ECO:0000256" key="2">
    <source>
        <dbReference type="ARBA" id="ARBA00008017"/>
    </source>
</evidence>
<evidence type="ECO:0000256" key="7">
    <source>
        <dbReference type="SAM" id="Phobius"/>
    </source>
</evidence>
<protein>
    <submittedName>
        <fullName evidence="10">MscS Mechanosensitive ion channel</fullName>
    </submittedName>
</protein>
<dbReference type="InterPro" id="IPR010920">
    <property type="entry name" value="LSM_dom_sf"/>
</dbReference>
<gene>
    <name evidence="10" type="ordered locus">Dacet_0338</name>
</gene>
<keyword evidence="4 7" id="KW-0812">Transmembrane</keyword>
<dbReference type="KEGG" id="dap:Dacet_0338"/>
<accession>D4H2S7</accession>
<dbReference type="InterPro" id="IPR011014">
    <property type="entry name" value="MscS_channel_TM-2"/>
</dbReference>
<dbReference type="InterPro" id="IPR011066">
    <property type="entry name" value="MscS_channel_C_sf"/>
</dbReference>
<dbReference type="InterPro" id="IPR006685">
    <property type="entry name" value="MscS_channel_2nd"/>
</dbReference>
<keyword evidence="11" id="KW-1185">Reference proteome</keyword>
<evidence type="ECO:0000256" key="3">
    <source>
        <dbReference type="ARBA" id="ARBA00022475"/>
    </source>
</evidence>
<dbReference type="SUPFAM" id="SSF50182">
    <property type="entry name" value="Sm-like ribonucleoproteins"/>
    <property type="match status" value="1"/>
</dbReference>
<comment type="similarity">
    <text evidence="2">Belongs to the MscS (TC 1.A.23) family.</text>
</comment>
<feature type="transmembrane region" description="Helical" evidence="7">
    <location>
        <begin position="164"/>
        <end position="185"/>
    </location>
</feature>
<dbReference type="Gene3D" id="1.10.287.1260">
    <property type="match status" value="1"/>
</dbReference>
<dbReference type="SUPFAM" id="SSF82689">
    <property type="entry name" value="Mechanosensitive channel protein MscS (YggB), C-terminal domain"/>
    <property type="match status" value="1"/>
</dbReference>
<evidence type="ECO:0000256" key="6">
    <source>
        <dbReference type="ARBA" id="ARBA00023136"/>
    </source>
</evidence>
<dbReference type="Pfam" id="PF21082">
    <property type="entry name" value="MS_channel_3rd"/>
    <property type="match status" value="1"/>
</dbReference>
<dbReference type="SUPFAM" id="SSF82861">
    <property type="entry name" value="Mechanosensitive channel protein MscS (YggB), transmembrane region"/>
    <property type="match status" value="1"/>
</dbReference>
<dbReference type="Gene3D" id="3.30.70.100">
    <property type="match status" value="1"/>
</dbReference>
<feature type="transmembrane region" description="Helical" evidence="7">
    <location>
        <begin position="363"/>
        <end position="388"/>
    </location>
</feature>
<feature type="transmembrane region" description="Helical" evidence="7">
    <location>
        <begin position="124"/>
        <end position="144"/>
    </location>
</feature>
<dbReference type="InterPro" id="IPR052702">
    <property type="entry name" value="MscS-like_channel"/>
</dbReference>
<feature type="transmembrane region" description="Helical" evidence="7">
    <location>
        <begin position="394"/>
        <end position="418"/>
    </location>
</feature>
<keyword evidence="6 7" id="KW-0472">Membrane</keyword>
<evidence type="ECO:0000256" key="4">
    <source>
        <dbReference type="ARBA" id="ARBA00022692"/>
    </source>
</evidence>
<feature type="transmembrane region" description="Helical" evidence="7">
    <location>
        <begin position="35"/>
        <end position="57"/>
    </location>
</feature>
<dbReference type="PANTHER" id="PTHR30347">
    <property type="entry name" value="POTASSIUM CHANNEL RELATED"/>
    <property type="match status" value="1"/>
</dbReference>
<proteinExistence type="inferred from homology"/>
<evidence type="ECO:0000259" key="9">
    <source>
        <dbReference type="Pfam" id="PF21082"/>
    </source>
</evidence>
<feature type="transmembrane region" description="Helical" evidence="7">
    <location>
        <begin position="93"/>
        <end position="112"/>
    </location>
</feature>
<keyword evidence="3" id="KW-1003">Cell membrane</keyword>
<feature type="transmembrane region" description="Helical" evidence="7">
    <location>
        <begin position="317"/>
        <end position="342"/>
    </location>
</feature>
<dbReference type="Pfam" id="PF00924">
    <property type="entry name" value="MS_channel_2nd"/>
    <property type="match status" value="1"/>
</dbReference>
<evidence type="ECO:0000313" key="11">
    <source>
        <dbReference type="Proteomes" id="UP000002012"/>
    </source>
</evidence>
<feature type="transmembrane region" description="Helical" evidence="7">
    <location>
        <begin position="231"/>
        <end position="250"/>
    </location>
</feature>
<dbReference type="STRING" id="522772.Dacet_0338"/>
<dbReference type="InterPro" id="IPR023408">
    <property type="entry name" value="MscS_beta-dom_sf"/>
</dbReference>
<comment type="subcellular location">
    <subcellularLocation>
        <location evidence="1">Cell membrane</location>
        <topology evidence="1">Multi-pass membrane protein</topology>
    </subcellularLocation>
</comment>
<dbReference type="RefSeq" id="WP_013009683.1">
    <property type="nucleotide sequence ID" value="NC_013943.1"/>
</dbReference>
<organism evidence="10 11">
    <name type="scientific">Denitrovibrio acetiphilus (strain DSM 12809 / NBRC 114555 / N2460)</name>
    <dbReference type="NCBI Taxonomy" id="522772"/>
    <lineage>
        <taxon>Bacteria</taxon>
        <taxon>Pseudomonadati</taxon>
        <taxon>Deferribacterota</taxon>
        <taxon>Deferribacteres</taxon>
        <taxon>Deferribacterales</taxon>
        <taxon>Geovibrionaceae</taxon>
        <taxon>Denitrovibrio</taxon>
    </lineage>
</organism>
<feature type="domain" description="Mechanosensitive ion channel MscS C-terminal" evidence="9">
    <location>
        <begin position="491"/>
        <end position="576"/>
    </location>
</feature>
<reference evidence="10 11" key="1">
    <citation type="journal article" date="2010" name="Stand. Genomic Sci.">
        <title>Complete genome sequence of Denitrovibrio acetiphilus type strain (N2460).</title>
        <authorList>
            <person name="Kiss H."/>
            <person name="Lang E."/>
            <person name="Lapidus A."/>
            <person name="Copeland A."/>
            <person name="Nolan M."/>
            <person name="Glavina Del Rio T."/>
            <person name="Chen F."/>
            <person name="Lucas S."/>
            <person name="Tice H."/>
            <person name="Cheng J.F."/>
            <person name="Han C."/>
            <person name="Goodwin L."/>
            <person name="Pitluck S."/>
            <person name="Liolios K."/>
            <person name="Pati A."/>
            <person name="Ivanova N."/>
            <person name="Mavromatis K."/>
            <person name="Chen A."/>
            <person name="Palaniappan K."/>
            <person name="Land M."/>
            <person name="Hauser L."/>
            <person name="Chang Y.J."/>
            <person name="Jeffries C.D."/>
            <person name="Detter J.C."/>
            <person name="Brettin T."/>
            <person name="Spring S."/>
            <person name="Rohde M."/>
            <person name="Goker M."/>
            <person name="Woyke T."/>
            <person name="Bristow J."/>
            <person name="Eisen J.A."/>
            <person name="Markowitz V."/>
            <person name="Hugenholtz P."/>
            <person name="Kyrpides N.C."/>
            <person name="Klenk H.P."/>
        </authorList>
    </citation>
    <scope>NUCLEOTIDE SEQUENCE [LARGE SCALE GENOMIC DNA]</scope>
    <source>
        <strain evidence="11">DSM 12809 / NBRC 114555 / N2460</strain>
    </source>
</reference>
<feature type="domain" description="Mechanosensitive ion channel MscS" evidence="8">
    <location>
        <begin position="406"/>
        <end position="484"/>
    </location>
</feature>
<dbReference type="eggNOG" id="COG3264">
    <property type="taxonomic scope" value="Bacteria"/>
</dbReference>
<dbReference type="Proteomes" id="UP000002012">
    <property type="component" value="Chromosome"/>
</dbReference>
<dbReference type="PANTHER" id="PTHR30347:SF1">
    <property type="entry name" value="MECHANOSENSITIVE CHANNEL MSCK"/>
    <property type="match status" value="1"/>
</dbReference>
<evidence type="ECO:0000256" key="5">
    <source>
        <dbReference type="ARBA" id="ARBA00022989"/>
    </source>
</evidence>
<keyword evidence="5 7" id="KW-1133">Transmembrane helix</keyword>
<evidence type="ECO:0000313" key="10">
    <source>
        <dbReference type="EMBL" id="ADD67138.1"/>
    </source>
</evidence>
<dbReference type="InParanoid" id="D4H2S7"/>
<dbReference type="PaxDb" id="522772-Dacet_0338"/>